<gene>
    <name evidence="1" type="ORF">OVA965_LOCUS20026</name>
    <name evidence="2" type="ORF">TMI583_LOCUS20276</name>
</gene>
<dbReference type="Proteomes" id="UP000677228">
    <property type="component" value="Unassembled WGS sequence"/>
</dbReference>
<evidence type="ECO:0000313" key="1">
    <source>
        <dbReference type="EMBL" id="CAF1117574.1"/>
    </source>
</evidence>
<proteinExistence type="predicted"/>
<dbReference type="EMBL" id="CAJNOK010010505">
    <property type="protein sequence ID" value="CAF1117574.1"/>
    <property type="molecule type" value="Genomic_DNA"/>
</dbReference>
<dbReference type="EMBL" id="CAJOBA010015775">
    <property type="protein sequence ID" value="CAF3888990.1"/>
    <property type="molecule type" value="Genomic_DNA"/>
</dbReference>
<protein>
    <submittedName>
        <fullName evidence="1">Uncharacterized protein</fullName>
    </submittedName>
</protein>
<reference evidence="1" key="1">
    <citation type="submission" date="2021-02" db="EMBL/GenBank/DDBJ databases">
        <authorList>
            <person name="Nowell W R."/>
        </authorList>
    </citation>
    <scope>NUCLEOTIDE SEQUENCE</scope>
</reference>
<evidence type="ECO:0000313" key="3">
    <source>
        <dbReference type="Proteomes" id="UP000677228"/>
    </source>
</evidence>
<dbReference type="Proteomes" id="UP000682733">
    <property type="component" value="Unassembled WGS sequence"/>
</dbReference>
<sequence>RHITPPANIDVVEERYEVIICEREKPNDEQLTAREESCRDIE</sequence>
<evidence type="ECO:0000313" key="2">
    <source>
        <dbReference type="EMBL" id="CAF3888990.1"/>
    </source>
</evidence>
<comment type="caution">
    <text evidence="1">The sequence shown here is derived from an EMBL/GenBank/DDBJ whole genome shotgun (WGS) entry which is preliminary data.</text>
</comment>
<accession>A0A8S2E5G4</accession>
<organism evidence="1 3">
    <name type="scientific">Didymodactylos carnosus</name>
    <dbReference type="NCBI Taxonomy" id="1234261"/>
    <lineage>
        <taxon>Eukaryota</taxon>
        <taxon>Metazoa</taxon>
        <taxon>Spiralia</taxon>
        <taxon>Gnathifera</taxon>
        <taxon>Rotifera</taxon>
        <taxon>Eurotatoria</taxon>
        <taxon>Bdelloidea</taxon>
        <taxon>Philodinida</taxon>
        <taxon>Philodinidae</taxon>
        <taxon>Didymodactylos</taxon>
    </lineage>
</organism>
<feature type="non-terminal residue" evidence="1">
    <location>
        <position position="1"/>
    </location>
</feature>
<dbReference type="AlphaFoldDB" id="A0A8S2E5G4"/>
<name>A0A8S2E5G4_9BILA</name>